<evidence type="ECO:0000313" key="2">
    <source>
        <dbReference type="Proteomes" id="UP000729402"/>
    </source>
</evidence>
<name>A0A8J6BX38_ZIZPA</name>
<proteinExistence type="predicted"/>
<gene>
    <name evidence="1" type="ORF">GUJ93_ZPchr0012g20702</name>
</gene>
<organism evidence="1 2">
    <name type="scientific">Zizania palustris</name>
    <name type="common">Northern wild rice</name>
    <dbReference type="NCBI Taxonomy" id="103762"/>
    <lineage>
        <taxon>Eukaryota</taxon>
        <taxon>Viridiplantae</taxon>
        <taxon>Streptophyta</taxon>
        <taxon>Embryophyta</taxon>
        <taxon>Tracheophyta</taxon>
        <taxon>Spermatophyta</taxon>
        <taxon>Magnoliopsida</taxon>
        <taxon>Liliopsida</taxon>
        <taxon>Poales</taxon>
        <taxon>Poaceae</taxon>
        <taxon>BOP clade</taxon>
        <taxon>Oryzoideae</taxon>
        <taxon>Oryzeae</taxon>
        <taxon>Zizaniinae</taxon>
        <taxon>Zizania</taxon>
    </lineage>
</organism>
<evidence type="ECO:0000313" key="1">
    <source>
        <dbReference type="EMBL" id="KAG8095485.1"/>
    </source>
</evidence>
<accession>A0A8J6BX38</accession>
<comment type="caution">
    <text evidence="1">The sequence shown here is derived from an EMBL/GenBank/DDBJ whole genome shotgun (WGS) entry which is preliminary data.</text>
</comment>
<reference evidence="1" key="2">
    <citation type="submission" date="2021-02" db="EMBL/GenBank/DDBJ databases">
        <authorList>
            <person name="Kimball J.A."/>
            <person name="Haas M.W."/>
            <person name="Macchietto M."/>
            <person name="Kono T."/>
            <person name="Duquette J."/>
            <person name="Shao M."/>
        </authorList>
    </citation>
    <scope>NUCLEOTIDE SEQUENCE</scope>
    <source>
        <tissue evidence="1">Fresh leaf tissue</tissue>
    </source>
</reference>
<dbReference type="AlphaFoldDB" id="A0A8J6BX38"/>
<keyword evidence="2" id="KW-1185">Reference proteome</keyword>
<reference evidence="1" key="1">
    <citation type="journal article" date="2021" name="bioRxiv">
        <title>Whole Genome Assembly and Annotation of Northern Wild Rice, Zizania palustris L., Supports a Whole Genome Duplication in the Zizania Genus.</title>
        <authorList>
            <person name="Haas M."/>
            <person name="Kono T."/>
            <person name="Macchietto M."/>
            <person name="Millas R."/>
            <person name="McGilp L."/>
            <person name="Shao M."/>
            <person name="Duquette J."/>
            <person name="Hirsch C.N."/>
            <person name="Kimball J."/>
        </authorList>
    </citation>
    <scope>NUCLEOTIDE SEQUENCE</scope>
    <source>
        <tissue evidence="1">Fresh leaf tissue</tissue>
    </source>
</reference>
<dbReference type="Proteomes" id="UP000729402">
    <property type="component" value="Unassembled WGS sequence"/>
</dbReference>
<protein>
    <submittedName>
        <fullName evidence="1">Uncharacterized protein</fullName>
    </submittedName>
</protein>
<dbReference type="EMBL" id="JAAALK010000080">
    <property type="protein sequence ID" value="KAG8095485.1"/>
    <property type="molecule type" value="Genomic_DNA"/>
</dbReference>
<sequence>MNSSLSDYYHHCRFYLLRQALNRIAAPPAVPLCNISASAGLHQSHQHADRECMAQGRSVICTFTGSFILTRSECQRQSVGSRIRGSIINIPVGVSGWL</sequence>